<dbReference type="AlphaFoldDB" id="A0A926DQV8"/>
<comment type="caution">
    <text evidence="4">The sequence shown here is derived from an EMBL/GenBank/DDBJ whole genome shotgun (WGS) entry which is preliminary data.</text>
</comment>
<keyword evidence="2" id="KW-0456">Lyase</keyword>
<protein>
    <submittedName>
        <fullName evidence="4">Mandelate racemase/muconate lactonizing enzyme family protein</fullName>
    </submittedName>
</protein>
<dbReference type="RefSeq" id="WP_177717617.1">
    <property type="nucleotide sequence ID" value="NZ_JACRSQ010000001.1"/>
</dbReference>
<evidence type="ECO:0000313" key="5">
    <source>
        <dbReference type="Proteomes" id="UP000657006"/>
    </source>
</evidence>
<name>A0A926DQV8_9FIRM</name>
<gene>
    <name evidence="4" type="ORF">H8730_01060</name>
</gene>
<dbReference type="GO" id="GO:0046872">
    <property type="term" value="F:metal ion binding"/>
    <property type="evidence" value="ECO:0007669"/>
    <property type="project" value="UniProtKB-KW"/>
</dbReference>
<dbReference type="PANTHER" id="PTHR48080">
    <property type="entry name" value="D-GALACTONATE DEHYDRATASE-RELATED"/>
    <property type="match status" value="1"/>
</dbReference>
<dbReference type="Pfam" id="PF13378">
    <property type="entry name" value="MR_MLE_C"/>
    <property type="match status" value="1"/>
</dbReference>
<dbReference type="InterPro" id="IPR034593">
    <property type="entry name" value="DgoD-like"/>
</dbReference>
<dbReference type="SFLD" id="SFLDS00001">
    <property type="entry name" value="Enolase"/>
    <property type="match status" value="1"/>
</dbReference>
<dbReference type="InterPro" id="IPR013342">
    <property type="entry name" value="Mandelate_racemase_C"/>
</dbReference>
<evidence type="ECO:0000313" key="4">
    <source>
        <dbReference type="EMBL" id="MBC8542139.1"/>
    </source>
</evidence>
<dbReference type="InterPro" id="IPR029017">
    <property type="entry name" value="Enolase-like_N"/>
</dbReference>
<keyword evidence="5" id="KW-1185">Reference proteome</keyword>
<evidence type="ECO:0000259" key="3">
    <source>
        <dbReference type="SMART" id="SM00922"/>
    </source>
</evidence>
<reference evidence="4" key="1">
    <citation type="submission" date="2020-08" db="EMBL/GenBank/DDBJ databases">
        <title>Genome public.</title>
        <authorList>
            <person name="Liu C."/>
            <person name="Sun Q."/>
        </authorList>
    </citation>
    <scope>NUCLEOTIDE SEQUENCE</scope>
    <source>
        <strain evidence="4">NSJ-32</strain>
    </source>
</reference>
<dbReference type="SUPFAM" id="SSF51604">
    <property type="entry name" value="Enolase C-terminal domain-like"/>
    <property type="match status" value="1"/>
</dbReference>
<evidence type="ECO:0000256" key="1">
    <source>
        <dbReference type="ARBA" id="ARBA00022723"/>
    </source>
</evidence>
<sequence>MENSNIFDGMMGKVRTESAPSQLRITDLRITNIDGAPKHCILLKLFTNQGLIGYGELRDASSATYALMLKSRLLGENPCNVDRLFRRIRQFGGMSRQGGGVSAVEIALLDLAGKAYGIPVYQLLGGQYRSQVRMYCDTDVEGKHSGTQMGEALKRRIERGYTFLKMDLGMDLLFDEPGCLNAPLGFLEDVEKYSAKALRHQSGSIAPEVMRGRHYETFTIPHHATGIHLTERGIQYLVQYVREVRDVIGYEVPLAIDHLGHLGLGDCIRLARQLEPYNIAWLEDVAPWQYTEQYVKIANATTIPICTGEDIYLHDTFRPLLESGGVSVVHPDVLTIGGAMEIKKLGDLCEQYGAAMAIHMAESPIGCMAAVHAAAALPHILAVEHHSTDIPWWNDLAMGIANPLVQNGFIQVPDTPGLGISELNEELIREHLHSRKAGYWEETSQWDEEWSNDRVWS</sequence>
<accession>A0A926DQV8</accession>
<keyword evidence="1" id="KW-0479">Metal-binding</keyword>
<dbReference type="InterPro" id="IPR036849">
    <property type="entry name" value="Enolase-like_C_sf"/>
</dbReference>
<dbReference type="InterPro" id="IPR013341">
    <property type="entry name" value="Mandelate_racemase_N_dom"/>
</dbReference>
<dbReference type="EMBL" id="JACRSQ010000001">
    <property type="protein sequence ID" value="MBC8542139.1"/>
    <property type="molecule type" value="Genomic_DNA"/>
</dbReference>
<dbReference type="SUPFAM" id="SSF54826">
    <property type="entry name" value="Enolase N-terminal domain-like"/>
    <property type="match status" value="1"/>
</dbReference>
<organism evidence="4 5">
    <name type="scientific">Bianquea renquensis</name>
    <dbReference type="NCBI Taxonomy" id="2763661"/>
    <lineage>
        <taxon>Bacteria</taxon>
        <taxon>Bacillati</taxon>
        <taxon>Bacillota</taxon>
        <taxon>Clostridia</taxon>
        <taxon>Eubacteriales</taxon>
        <taxon>Bianqueaceae</taxon>
        <taxon>Bianquea</taxon>
    </lineage>
</organism>
<evidence type="ECO:0000256" key="2">
    <source>
        <dbReference type="ARBA" id="ARBA00023239"/>
    </source>
</evidence>
<dbReference type="Proteomes" id="UP000657006">
    <property type="component" value="Unassembled WGS sequence"/>
</dbReference>
<proteinExistence type="predicted"/>
<feature type="domain" description="Mandelate racemase/muconate lactonizing enzyme C-terminal" evidence="3">
    <location>
        <begin position="146"/>
        <end position="304"/>
    </location>
</feature>
<dbReference type="GO" id="GO:0016829">
    <property type="term" value="F:lyase activity"/>
    <property type="evidence" value="ECO:0007669"/>
    <property type="project" value="UniProtKB-KW"/>
</dbReference>
<dbReference type="SFLD" id="SFLDG00179">
    <property type="entry name" value="mandelate_racemase"/>
    <property type="match status" value="1"/>
</dbReference>
<dbReference type="Gene3D" id="3.20.20.120">
    <property type="entry name" value="Enolase-like C-terminal domain"/>
    <property type="match status" value="1"/>
</dbReference>
<dbReference type="InterPro" id="IPR029065">
    <property type="entry name" value="Enolase_C-like"/>
</dbReference>
<dbReference type="SMART" id="SM00922">
    <property type="entry name" value="MR_MLE"/>
    <property type="match status" value="1"/>
</dbReference>
<dbReference type="CDD" id="cd03316">
    <property type="entry name" value="MR_like"/>
    <property type="match status" value="1"/>
</dbReference>
<dbReference type="Pfam" id="PF02746">
    <property type="entry name" value="MR_MLE_N"/>
    <property type="match status" value="1"/>
</dbReference>
<dbReference type="Gene3D" id="3.30.390.10">
    <property type="entry name" value="Enolase-like, N-terminal domain"/>
    <property type="match status" value="1"/>
</dbReference>
<dbReference type="PANTHER" id="PTHR48080:SF2">
    <property type="entry name" value="D-GALACTONATE DEHYDRATASE"/>
    <property type="match status" value="1"/>
</dbReference>